<protein>
    <submittedName>
        <fullName evidence="1">Uncharacterized protein</fullName>
    </submittedName>
</protein>
<sequence>MKEKPKPRKFSSTFLAMIKSNIHLLIGVFGFGMVFSVMALFIFQENSRKFLVDSSLSPSCDFFSGKWVYDNENYPLYRGHQCSFLFEGVDCEKYGRKNLNYQHWRWQPNDCDLPRLNVTKMLEKLRNKRVVYVGDSLNRNQWYSMACLIESSIPKTPKHLHFNGSLVTYKIIDYNVSIDFYWEPMLLESNCDDPTYHRVSERIIKADGIEKHAKNWEDADVLVFNSYIWWRQLKLKVLRGSFESANSTYEDVEMLQAYEMALKTWSHWLNNHVNHTNTIVFFVSPSPTHNKAEEWGKPKGQKCFYETEPISEEGYWGKDSDPKMMRLVEEAIDRLSSRGFKAQMLNITQLSEYRKDGHPSNYRKFWDSLTQEQLTTPNYHTDCTHWCLPGVPDVWNQLLYAYLIQIL</sequence>
<accession>A0ACC0CGH0</accession>
<reference evidence="2" key="1">
    <citation type="journal article" date="2023" name="Nat. Plants">
        <title>Single-cell RNA sequencing provides a high-resolution roadmap for understanding the multicellular compartmentation of specialized metabolism.</title>
        <authorList>
            <person name="Sun S."/>
            <person name="Shen X."/>
            <person name="Li Y."/>
            <person name="Li Y."/>
            <person name="Wang S."/>
            <person name="Li R."/>
            <person name="Zhang H."/>
            <person name="Shen G."/>
            <person name="Guo B."/>
            <person name="Wei J."/>
            <person name="Xu J."/>
            <person name="St-Pierre B."/>
            <person name="Chen S."/>
            <person name="Sun C."/>
        </authorList>
    </citation>
    <scope>NUCLEOTIDE SEQUENCE [LARGE SCALE GENOMIC DNA]</scope>
</reference>
<dbReference type="EMBL" id="CM044701">
    <property type="protein sequence ID" value="KAI5684051.1"/>
    <property type="molecule type" value="Genomic_DNA"/>
</dbReference>
<keyword evidence="2" id="KW-1185">Reference proteome</keyword>
<name>A0ACC0CGH0_CATRO</name>
<gene>
    <name evidence="1" type="ORF">M9H77_05279</name>
</gene>
<proteinExistence type="predicted"/>
<dbReference type="Proteomes" id="UP001060085">
    <property type="component" value="Linkage Group LG01"/>
</dbReference>
<comment type="caution">
    <text evidence="1">The sequence shown here is derived from an EMBL/GenBank/DDBJ whole genome shotgun (WGS) entry which is preliminary data.</text>
</comment>
<evidence type="ECO:0000313" key="1">
    <source>
        <dbReference type="EMBL" id="KAI5684051.1"/>
    </source>
</evidence>
<evidence type="ECO:0000313" key="2">
    <source>
        <dbReference type="Proteomes" id="UP001060085"/>
    </source>
</evidence>
<organism evidence="1 2">
    <name type="scientific">Catharanthus roseus</name>
    <name type="common">Madagascar periwinkle</name>
    <name type="synonym">Vinca rosea</name>
    <dbReference type="NCBI Taxonomy" id="4058"/>
    <lineage>
        <taxon>Eukaryota</taxon>
        <taxon>Viridiplantae</taxon>
        <taxon>Streptophyta</taxon>
        <taxon>Embryophyta</taxon>
        <taxon>Tracheophyta</taxon>
        <taxon>Spermatophyta</taxon>
        <taxon>Magnoliopsida</taxon>
        <taxon>eudicotyledons</taxon>
        <taxon>Gunneridae</taxon>
        <taxon>Pentapetalae</taxon>
        <taxon>asterids</taxon>
        <taxon>lamiids</taxon>
        <taxon>Gentianales</taxon>
        <taxon>Apocynaceae</taxon>
        <taxon>Rauvolfioideae</taxon>
        <taxon>Vinceae</taxon>
        <taxon>Catharanthinae</taxon>
        <taxon>Catharanthus</taxon>
    </lineage>
</organism>